<keyword evidence="5" id="KW-1185">Reference proteome</keyword>
<dbReference type="GO" id="GO:0033926">
    <property type="term" value="F:endo-alpha-N-acetylgalactosaminidase activity"/>
    <property type="evidence" value="ECO:0007669"/>
    <property type="project" value="InterPro"/>
</dbReference>
<keyword evidence="1" id="KW-0378">Hydrolase</keyword>
<dbReference type="EMBL" id="JAXQNO010000008">
    <property type="protein sequence ID" value="KAK4791949.1"/>
    <property type="molecule type" value="Genomic_DNA"/>
</dbReference>
<reference evidence="4 5" key="1">
    <citation type="journal article" date="2023" name="Hortic Res">
        <title>Pangenome of water caltrop reveals structural variations and asymmetric subgenome divergence after allopolyploidization.</title>
        <authorList>
            <person name="Zhang X."/>
            <person name="Chen Y."/>
            <person name="Wang L."/>
            <person name="Yuan Y."/>
            <person name="Fang M."/>
            <person name="Shi L."/>
            <person name="Lu R."/>
            <person name="Comes H.P."/>
            <person name="Ma Y."/>
            <person name="Chen Y."/>
            <person name="Huang G."/>
            <person name="Zhou Y."/>
            <person name="Zheng Z."/>
            <person name="Qiu Y."/>
        </authorList>
    </citation>
    <scope>NUCLEOTIDE SEQUENCE [LARGE SCALE GENOMIC DNA]</scope>
    <source>
        <strain evidence="4">F231</strain>
    </source>
</reference>
<dbReference type="GO" id="GO:0004575">
    <property type="term" value="F:sucrose alpha-glucosidase activity"/>
    <property type="evidence" value="ECO:0007669"/>
    <property type="project" value="TreeGrafter"/>
</dbReference>
<name>A0AAN7LU89_TRANT</name>
<sequence length="106" mass="12746">MMILHELLQKLPLKNITFCIDSVQVYLRDFVPGALAFLMNGEPETVNFTPSRMREKEGKECMERIVKRLHALSDDMRRYFWLHFQQLNDIYRYKAEEYSHTAVNKF</sequence>
<proteinExistence type="predicted"/>
<evidence type="ECO:0000256" key="2">
    <source>
        <dbReference type="ARBA" id="ARBA00023277"/>
    </source>
</evidence>
<comment type="caution">
    <text evidence="4">The sequence shown here is derived from an EMBL/GenBank/DDBJ whole genome shotgun (WGS) entry which is preliminary data.</text>
</comment>
<accession>A0AAN7LU89</accession>
<evidence type="ECO:0000313" key="4">
    <source>
        <dbReference type="EMBL" id="KAK4791949.1"/>
    </source>
</evidence>
<keyword evidence="3" id="KW-0326">Glycosidase</keyword>
<evidence type="ECO:0000313" key="5">
    <source>
        <dbReference type="Proteomes" id="UP001346149"/>
    </source>
</evidence>
<dbReference type="PANTHER" id="PTHR31916:SF15">
    <property type="entry name" value="ALKALINE_NEUTRAL INVERTASE D-RELATED"/>
    <property type="match status" value="1"/>
</dbReference>
<keyword evidence="2" id="KW-0119">Carbohydrate metabolism</keyword>
<dbReference type="AlphaFoldDB" id="A0AAN7LU89"/>
<organism evidence="4 5">
    <name type="scientific">Trapa natans</name>
    <name type="common">Water chestnut</name>
    <dbReference type="NCBI Taxonomy" id="22666"/>
    <lineage>
        <taxon>Eukaryota</taxon>
        <taxon>Viridiplantae</taxon>
        <taxon>Streptophyta</taxon>
        <taxon>Embryophyta</taxon>
        <taxon>Tracheophyta</taxon>
        <taxon>Spermatophyta</taxon>
        <taxon>Magnoliopsida</taxon>
        <taxon>eudicotyledons</taxon>
        <taxon>Gunneridae</taxon>
        <taxon>Pentapetalae</taxon>
        <taxon>rosids</taxon>
        <taxon>malvids</taxon>
        <taxon>Myrtales</taxon>
        <taxon>Lythraceae</taxon>
        <taxon>Trapa</taxon>
    </lineage>
</organism>
<dbReference type="GO" id="GO:0005987">
    <property type="term" value="P:sucrose catabolic process"/>
    <property type="evidence" value="ECO:0007669"/>
    <property type="project" value="TreeGrafter"/>
</dbReference>
<dbReference type="Proteomes" id="UP001346149">
    <property type="component" value="Unassembled WGS sequence"/>
</dbReference>
<dbReference type="InterPro" id="IPR024746">
    <property type="entry name" value="Glyco_hydro_100"/>
</dbReference>
<dbReference type="Pfam" id="PF12899">
    <property type="entry name" value="Glyco_hydro_100"/>
    <property type="match status" value="1"/>
</dbReference>
<gene>
    <name evidence="4" type="ORF">SAY86_022384</name>
</gene>
<evidence type="ECO:0000256" key="1">
    <source>
        <dbReference type="ARBA" id="ARBA00022801"/>
    </source>
</evidence>
<evidence type="ECO:0000256" key="3">
    <source>
        <dbReference type="ARBA" id="ARBA00023295"/>
    </source>
</evidence>
<protein>
    <submittedName>
        <fullName evidence="4">Uncharacterized protein</fullName>
    </submittedName>
</protein>
<dbReference type="PANTHER" id="PTHR31916">
    <property type="match status" value="1"/>
</dbReference>